<feature type="disulfide bond" evidence="2">
    <location>
        <begin position="201"/>
        <end position="218"/>
    </location>
</feature>
<dbReference type="PROSITE" id="PS50026">
    <property type="entry name" value="EGF_3"/>
    <property type="match status" value="2"/>
</dbReference>
<dbReference type="InterPro" id="IPR004263">
    <property type="entry name" value="Exostosin"/>
</dbReference>
<dbReference type="InterPro" id="IPR000742">
    <property type="entry name" value="EGF"/>
</dbReference>
<dbReference type="SMART" id="SM00181">
    <property type="entry name" value="EGF"/>
    <property type="match status" value="3"/>
</dbReference>
<dbReference type="Pfam" id="PF03016">
    <property type="entry name" value="Exostosin_GT47"/>
    <property type="match status" value="1"/>
</dbReference>
<keyword evidence="2" id="KW-0245">EGF-like domain</keyword>
<dbReference type="AlphaFoldDB" id="A0AB34JXJ4"/>
<dbReference type="InterPro" id="IPR040911">
    <property type="entry name" value="Exostosin_GT47"/>
</dbReference>
<organism evidence="4 5">
    <name type="scientific">Prymnesium parvum</name>
    <name type="common">Toxic golden alga</name>
    <dbReference type="NCBI Taxonomy" id="97485"/>
    <lineage>
        <taxon>Eukaryota</taxon>
        <taxon>Haptista</taxon>
        <taxon>Haptophyta</taxon>
        <taxon>Prymnesiophyceae</taxon>
        <taxon>Prymnesiales</taxon>
        <taxon>Prymnesiaceae</taxon>
        <taxon>Prymnesium</taxon>
    </lineage>
</organism>
<dbReference type="PANTHER" id="PTHR11062:SF376">
    <property type="entry name" value="EXOSTOSIN FAMILY PROTEIN"/>
    <property type="match status" value="1"/>
</dbReference>
<comment type="similarity">
    <text evidence="1">Belongs to the glycosyltransferase 47 family.</text>
</comment>
<dbReference type="SUPFAM" id="SSF57196">
    <property type="entry name" value="EGF/Laminin"/>
    <property type="match status" value="1"/>
</dbReference>
<protein>
    <recommendedName>
        <fullName evidence="3">EGF-like domain-containing protein</fullName>
    </recommendedName>
</protein>
<feature type="disulfide bond" evidence="2">
    <location>
        <begin position="65"/>
        <end position="74"/>
    </location>
</feature>
<dbReference type="PROSITE" id="PS00022">
    <property type="entry name" value="EGF_1"/>
    <property type="match status" value="3"/>
</dbReference>
<feature type="disulfide bond" evidence="2">
    <location>
        <begin position="220"/>
        <end position="229"/>
    </location>
</feature>
<dbReference type="GO" id="GO:0016757">
    <property type="term" value="F:glycosyltransferase activity"/>
    <property type="evidence" value="ECO:0007669"/>
    <property type="project" value="InterPro"/>
</dbReference>
<name>A0AB34JXJ4_PRYPA</name>
<dbReference type="EMBL" id="JBGBPQ010000004">
    <property type="protein sequence ID" value="KAL1525144.1"/>
    <property type="molecule type" value="Genomic_DNA"/>
</dbReference>
<feature type="domain" description="EGF-like" evidence="3">
    <location>
        <begin position="41"/>
        <end position="75"/>
    </location>
</feature>
<evidence type="ECO:0000259" key="3">
    <source>
        <dbReference type="PROSITE" id="PS50026"/>
    </source>
</evidence>
<proteinExistence type="inferred from homology"/>
<keyword evidence="2" id="KW-1015">Disulfide bond</keyword>
<sequence>MKTSNGGARAARRAPCILIEGRRPRCPQMPPLSRSESAGLRVARCTSSKDCGAGYCDESNGQCMCPPGWGGDRCEWSFLGACRMSGASTHMVCHGFVGVMSCECYDQCFATMGADSVNHKICFEGVHGDRYHLSDAPPNLSAVRFLRPSLIPNDDLVKPRGWDIVSSSSDHVVLHAGWRSVQVVSPRRAVPLPNHHCPQACSHVGTCVATRPALVPKCQCHAGFYGAACEASNASHCMNGCTRHGQCAHRLCQCSPGWYGLDCSLHRGAERLAPALASGGVRFAPTYVYPLPTEWSGQYVGPEGRSLWSAGRLFVELLHSRRDAIVSNPDEAVLFFVPVVPNHIGGNLWDPRQYLAHVVRFIASRYPFWNRTGGADHIFFTSQDMGGCWVPSSLRQSIVVSHFGFTASEGLWMNATAWGTARKDRRIRYDTFAQPACYTPNKDVVAPVLLEISNADLEGSKAQFFCECEGRGQCHRGSKTLLFMSGLVLNSAPWYSQGVRFAFYELHRHTPGVRYSVDSWSAADLRNATFCLAPSGWGYGWRTYIALAVLCIPVIVQPLVQQAYHDLLPYSELAMQFEPADLERLPELLRAVGAAEFVSKSNQCDGPAQAWHIVKLGGLRKYYS</sequence>
<keyword evidence="5" id="KW-1185">Reference proteome</keyword>
<gene>
    <name evidence="4" type="ORF">AB1Y20_020015</name>
</gene>
<feature type="domain" description="EGF-like" evidence="3">
    <location>
        <begin position="193"/>
        <end position="230"/>
    </location>
</feature>
<dbReference type="PANTHER" id="PTHR11062">
    <property type="entry name" value="EXOSTOSIN HEPARAN SULFATE GLYCOSYLTRANSFERASE -RELATED"/>
    <property type="match status" value="1"/>
</dbReference>
<evidence type="ECO:0000256" key="2">
    <source>
        <dbReference type="PROSITE-ProRule" id="PRU00076"/>
    </source>
</evidence>
<accession>A0AB34JXJ4</accession>
<dbReference type="Proteomes" id="UP001515480">
    <property type="component" value="Unassembled WGS sequence"/>
</dbReference>
<comment type="caution">
    <text evidence="4">The sequence shown here is derived from an EMBL/GenBank/DDBJ whole genome shotgun (WGS) entry which is preliminary data.</text>
</comment>
<evidence type="ECO:0000256" key="1">
    <source>
        <dbReference type="ARBA" id="ARBA00010271"/>
    </source>
</evidence>
<evidence type="ECO:0000313" key="5">
    <source>
        <dbReference type="Proteomes" id="UP001515480"/>
    </source>
</evidence>
<comment type="caution">
    <text evidence="2">Lacks conserved residue(s) required for the propagation of feature annotation.</text>
</comment>
<evidence type="ECO:0000313" key="4">
    <source>
        <dbReference type="EMBL" id="KAL1525144.1"/>
    </source>
</evidence>
<dbReference type="Gene3D" id="2.10.25.10">
    <property type="entry name" value="Laminin"/>
    <property type="match status" value="1"/>
</dbReference>
<reference evidence="4 5" key="1">
    <citation type="journal article" date="2024" name="Science">
        <title>Giant polyketide synthase enzymes in the biosynthesis of giant marine polyether toxins.</title>
        <authorList>
            <person name="Fallon T.R."/>
            <person name="Shende V.V."/>
            <person name="Wierzbicki I.H."/>
            <person name="Pendleton A.L."/>
            <person name="Watervoot N.F."/>
            <person name="Auber R.P."/>
            <person name="Gonzalez D.J."/>
            <person name="Wisecaver J.H."/>
            <person name="Moore B.S."/>
        </authorList>
    </citation>
    <scope>NUCLEOTIDE SEQUENCE [LARGE SCALE GENOMIC DNA]</scope>
    <source>
        <strain evidence="4 5">12B1</strain>
    </source>
</reference>
<feature type="disulfide bond" evidence="2">
    <location>
        <begin position="197"/>
        <end position="207"/>
    </location>
</feature>
<dbReference type="PROSITE" id="PS01186">
    <property type="entry name" value="EGF_2"/>
    <property type="match status" value="3"/>
</dbReference>